<protein>
    <submittedName>
        <fullName evidence="3">Uncharacterized protein</fullName>
    </submittedName>
</protein>
<keyword evidence="2" id="KW-0472">Membrane</keyword>
<accession>A0A1C4Y3J5</accession>
<dbReference type="Proteomes" id="UP000198253">
    <property type="component" value="Chromosome I"/>
</dbReference>
<keyword evidence="2" id="KW-0812">Transmembrane</keyword>
<sequence length="209" mass="21418">MTDQQPGPDHTSAPQQPGPDHTVAPQPGADHGVVPQQSGPDHGVVPQQAPDPAMPPGFVPTDGSVPPGGPAPGPLAAYRVPLVAAGAVLALLLAGVAGTAIYQAVKEDSGITACKAMASGGEGEKAFEDGDDELSEAEYRELREQFADSDHEKIREHGTALVDIVWEVSRMKGDEAAGALAYLGPMSTHMTGLKTACANEGIQIDLSGD</sequence>
<evidence type="ECO:0000313" key="4">
    <source>
        <dbReference type="Proteomes" id="UP000198253"/>
    </source>
</evidence>
<proteinExistence type="predicted"/>
<reference evidence="4" key="1">
    <citation type="submission" date="2016-06" db="EMBL/GenBank/DDBJ databases">
        <authorList>
            <person name="Varghese N."/>
            <person name="Submissions Spin"/>
        </authorList>
    </citation>
    <scope>NUCLEOTIDE SEQUENCE [LARGE SCALE GENOMIC DNA]</scope>
    <source>
        <strain evidence="4">DSM 43816</strain>
    </source>
</reference>
<feature type="transmembrane region" description="Helical" evidence="2">
    <location>
        <begin position="82"/>
        <end position="102"/>
    </location>
</feature>
<keyword evidence="2" id="KW-1133">Transmembrane helix</keyword>
<gene>
    <name evidence="3" type="ORF">GA0070618_3564</name>
</gene>
<evidence type="ECO:0000313" key="3">
    <source>
        <dbReference type="EMBL" id="SCF15309.1"/>
    </source>
</evidence>
<feature type="region of interest" description="Disordered" evidence="1">
    <location>
        <begin position="1"/>
        <end position="70"/>
    </location>
</feature>
<dbReference type="EMBL" id="LT607413">
    <property type="protein sequence ID" value="SCF15309.1"/>
    <property type="molecule type" value="Genomic_DNA"/>
</dbReference>
<evidence type="ECO:0000256" key="2">
    <source>
        <dbReference type="SAM" id="Phobius"/>
    </source>
</evidence>
<evidence type="ECO:0000256" key="1">
    <source>
        <dbReference type="SAM" id="MobiDB-lite"/>
    </source>
</evidence>
<keyword evidence="4" id="KW-1185">Reference proteome</keyword>
<name>A0A1C4Y3J5_MICEC</name>
<dbReference type="InParanoid" id="A0A1C4Y3J5"/>
<dbReference type="AlphaFoldDB" id="A0A1C4Y3J5"/>
<dbReference type="OrthoDB" id="3391636at2"/>
<organism evidence="3 4">
    <name type="scientific">Micromonospora echinospora</name>
    <name type="common">Micromonospora purpurea</name>
    <dbReference type="NCBI Taxonomy" id="1877"/>
    <lineage>
        <taxon>Bacteria</taxon>
        <taxon>Bacillati</taxon>
        <taxon>Actinomycetota</taxon>
        <taxon>Actinomycetes</taxon>
        <taxon>Micromonosporales</taxon>
        <taxon>Micromonosporaceae</taxon>
        <taxon>Micromonospora</taxon>
    </lineage>
</organism>
<dbReference type="RefSeq" id="WP_088982635.1">
    <property type="nucleotide sequence ID" value="NZ_LT607413.1"/>
</dbReference>